<dbReference type="Gene3D" id="2.70.170.10">
    <property type="entry name" value="Neurotransmitter-gated ion-channel ligand-binding domain"/>
    <property type="match status" value="1"/>
</dbReference>
<keyword evidence="3" id="KW-1185">Reference proteome</keyword>
<dbReference type="SUPFAM" id="SSF63712">
    <property type="entry name" value="Nicotinic receptor ligand binding domain-like"/>
    <property type="match status" value="1"/>
</dbReference>
<organism evidence="2 3">
    <name type="scientific">Paralvinella palmiformis</name>
    <dbReference type="NCBI Taxonomy" id="53620"/>
    <lineage>
        <taxon>Eukaryota</taxon>
        <taxon>Metazoa</taxon>
        <taxon>Spiralia</taxon>
        <taxon>Lophotrochozoa</taxon>
        <taxon>Annelida</taxon>
        <taxon>Polychaeta</taxon>
        <taxon>Sedentaria</taxon>
        <taxon>Canalipalpata</taxon>
        <taxon>Terebellida</taxon>
        <taxon>Terebelliformia</taxon>
        <taxon>Alvinellidae</taxon>
        <taxon>Paralvinella</taxon>
    </lineage>
</organism>
<dbReference type="AlphaFoldDB" id="A0AAD9ISZ0"/>
<evidence type="ECO:0000256" key="1">
    <source>
        <dbReference type="SAM" id="Phobius"/>
    </source>
</evidence>
<dbReference type="InterPro" id="IPR036734">
    <property type="entry name" value="Neur_chan_lig-bd_sf"/>
</dbReference>
<keyword evidence="1" id="KW-0472">Membrane</keyword>
<dbReference type="GO" id="GO:0005230">
    <property type="term" value="F:extracellular ligand-gated monoatomic ion channel activity"/>
    <property type="evidence" value="ECO:0007669"/>
    <property type="project" value="InterPro"/>
</dbReference>
<feature type="transmembrane region" description="Helical" evidence="1">
    <location>
        <begin position="154"/>
        <end position="178"/>
    </location>
</feature>
<keyword evidence="1" id="KW-1133">Transmembrane helix</keyword>
<feature type="transmembrane region" description="Helical" evidence="1">
    <location>
        <begin position="121"/>
        <end position="142"/>
    </location>
</feature>
<sequence length="180" mass="20775">SLDSDPYYKTEESLRRNLFYNYNRHVPPLVNVKDNVTLNIGLSLLSIDDLTCELNFGTWTYNADTVPLVSGDFDTSLYQESNTWLLVNHSHEVISTKYLCCPETFSNYQAKLVLLRRTGMLMAIYIAPVVCLSFILPSIFLLPTDSTGKLILGWYYLILYVHNLYDFIILKFSLFSFLQV</sequence>
<dbReference type="EMBL" id="JAODUP010001367">
    <property type="protein sequence ID" value="KAK2140401.1"/>
    <property type="molecule type" value="Genomic_DNA"/>
</dbReference>
<name>A0AAD9ISZ0_9ANNE</name>
<feature type="non-terminal residue" evidence="2">
    <location>
        <position position="1"/>
    </location>
</feature>
<protein>
    <submittedName>
        <fullName evidence="2">Uncharacterized protein</fullName>
    </submittedName>
</protein>
<evidence type="ECO:0000313" key="3">
    <source>
        <dbReference type="Proteomes" id="UP001208570"/>
    </source>
</evidence>
<dbReference type="GO" id="GO:0016020">
    <property type="term" value="C:membrane"/>
    <property type="evidence" value="ECO:0007669"/>
    <property type="project" value="InterPro"/>
</dbReference>
<evidence type="ECO:0000313" key="2">
    <source>
        <dbReference type="EMBL" id="KAK2140401.1"/>
    </source>
</evidence>
<accession>A0AAD9ISZ0</accession>
<keyword evidence="1" id="KW-0812">Transmembrane</keyword>
<dbReference type="Proteomes" id="UP001208570">
    <property type="component" value="Unassembled WGS sequence"/>
</dbReference>
<reference evidence="2" key="1">
    <citation type="journal article" date="2023" name="Mol. Biol. Evol.">
        <title>Third-Generation Sequencing Reveals the Adaptive Role of the Epigenome in Three Deep-Sea Polychaetes.</title>
        <authorList>
            <person name="Perez M."/>
            <person name="Aroh O."/>
            <person name="Sun Y."/>
            <person name="Lan Y."/>
            <person name="Juniper S.K."/>
            <person name="Young C.R."/>
            <person name="Angers B."/>
            <person name="Qian P.Y."/>
        </authorList>
    </citation>
    <scope>NUCLEOTIDE SEQUENCE</scope>
    <source>
        <strain evidence="2">P08H-3</strain>
    </source>
</reference>
<comment type="caution">
    <text evidence="2">The sequence shown here is derived from an EMBL/GenBank/DDBJ whole genome shotgun (WGS) entry which is preliminary data.</text>
</comment>
<proteinExistence type="predicted"/>
<gene>
    <name evidence="2" type="ORF">LSH36_1367g00013</name>
</gene>